<dbReference type="OrthoDB" id="8455288at2"/>
<dbReference type="Pfam" id="PF05930">
    <property type="entry name" value="Phage_AlpA"/>
    <property type="match status" value="1"/>
</dbReference>
<name>A0A4Y7XDV7_9GAMM</name>
<dbReference type="PANTHER" id="PTHR36154">
    <property type="entry name" value="DNA-BINDING TRANSCRIPTIONAL ACTIVATOR ALPA"/>
    <property type="match status" value="1"/>
</dbReference>
<organism evidence="1 2">
    <name type="scientific">Alkanindiges illinoisensis</name>
    <dbReference type="NCBI Taxonomy" id="197183"/>
    <lineage>
        <taxon>Bacteria</taxon>
        <taxon>Pseudomonadati</taxon>
        <taxon>Pseudomonadota</taxon>
        <taxon>Gammaproteobacteria</taxon>
        <taxon>Moraxellales</taxon>
        <taxon>Moraxellaceae</taxon>
        <taxon>Alkanindiges</taxon>
    </lineage>
</organism>
<dbReference type="RefSeq" id="WP_134244029.1">
    <property type="nucleotide sequence ID" value="NZ_SNTY01000017.1"/>
</dbReference>
<dbReference type="InterPro" id="IPR010260">
    <property type="entry name" value="AlpA"/>
</dbReference>
<proteinExistence type="predicted"/>
<dbReference type="AlphaFoldDB" id="A0A4Y7XDV7"/>
<sequence length="79" mass="8938">MMTIAITQIINIKLVIQLTGLSRSTIYEMLKPKSKYYDPTFPKQVELTVGRVGWVAKEISDWIDSKVAAREQTEPPLAS</sequence>
<gene>
    <name evidence="1" type="ORF">E2B99_05925</name>
</gene>
<reference evidence="1 2" key="1">
    <citation type="submission" date="2019-03" db="EMBL/GenBank/DDBJ databases">
        <title>Alkanindiges illinoisensis: a potential pathogenic isolated from ascites of a gastric cancer patient with abdominal metastasis.</title>
        <authorList>
            <person name="Hu X."/>
            <person name="Yang B."/>
            <person name="Yan X."/>
            <person name="Lin L."/>
            <person name="Zhao H."/>
            <person name="Zhou F."/>
            <person name="Su B."/>
            <person name="Chen J."/>
            <person name="Rui Y."/>
            <person name="Wang Q."/>
            <person name="Zheng L."/>
        </authorList>
    </citation>
    <scope>NUCLEOTIDE SEQUENCE [LARGE SCALE GENOMIC DNA]</scope>
    <source>
        <strain evidence="1 2">NFYY 23406</strain>
    </source>
</reference>
<dbReference type="PANTHER" id="PTHR36154:SF1">
    <property type="entry name" value="DNA-BINDING TRANSCRIPTIONAL ACTIVATOR ALPA"/>
    <property type="match status" value="1"/>
</dbReference>
<keyword evidence="2" id="KW-1185">Reference proteome</keyword>
<evidence type="ECO:0000313" key="2">
    <source>
        <dbReference type="Proteomes" id="UP000297834"/>
    </source>
</evidence>
<protein>
    <submittedName>
        <fullName evidence="1">AlpA family phage regulatory protein</fullName>
    </submittedName>
</protein>
<dbReference type="Proteomes" id="UP000297834">
    <property type="component" value="Unassembled WGS sequence"/>
</dbReference>
<dbReference type="InterPro" id="IPR052931">
    <property type="entry name" value="Prophage_regulatory_activator"/>
</dbReference>
<accession>A0A4Y7XDV7</accession>
<evidence type="ECO:0000313" key="1">
    <source>
        <dbReference type="EMBL" id="TEU28526.1"/>
    </source>
</evidence>
<dbReference type="Gene3D" id="1.10.238.160">
    <property type="match status" value="1"/>
</dbReference>
<comment type="caution">
    <text evidence="1">The sequence shown here is derived from an EMBL/GenBank/DDBJ whole genome shotgun (WGS) entry which is preliminary data.</text>
</comment>
<dbReference type="EMBL" id="SNTY01000017">
    <property type="protein sequence ID" value="TEU28526.1"/>
    <property type="molecule type" value="Genomic_DNA"/>
</dbReference>